<protein>
    <submittedName>
        <fullName evidence="7">Malate transporter YflS</fullName>
    </submittedName>
</protein>
<evidence type="ECO:0000256" key="2">
    <source>
        <dbReference type="ARBA" id="ARBA00007349"/>
    </source>
</evidence>
<evidence type="ECO:0000313" key="7">
    <source>
        <dbReference type="EMBL" id="VAX44135.1"/>
    </source>
</evidence>
<keyword evidence="4 6" id="KW-1133">Transmembrane helix</keyword>
<dbReference type="GO" id="GO:0016020">
    <property type="term" value="C:membrane"/>
    <property type="evidence" value="ECO:0007669"/>
    <property type="project" value="UniProtKB-SubCell"/>
</dbReference>
<dbReference type="InterPro" id="IPR001898">
    <property type="entry name" value="SLC13A/DASS"/>
</dbReference>
<evidence type="ECO:0000313" key="8">
    <source>
        <dbReference type="Proteomes" id="UP000294355"/>
    </source>
</evidence>
<gene>
    <name evidence="7" type="primary">yflS</name>
    <name evidence="7" type="ORF">AC2117_01314</name>
</gene>
<name>A0A446ZI49_ACICA</name>
<organism evidence="7 8">
    <name type="scientific">Acinetobacter calcoaceticus</name>
    <dbReference type="NCBI Taxonomy" id="471"/>
    <lineage>
        <taxon>Bacteria</taxon>
        <taxon>Pseudomonadati</taxon>
        <taxon>Pseudomonadota</taxon>
        <taxon>Gammaproteobacteria</taxon>
        <taxon>Moraxellales</taxon>
        <taxon>Moraxellaceae</taxon>
        <taxon>Acinetobacter</taxon>
        <taxon>Acinetobacter calcoaceticus/baumannii complex</taxon>
    </lineage>
</organism>
<comment type="similarity">
    <text evidence="2">Belongs to the SLC13A/DASS transporter (TC 2.A.47) family. DIT1 subfamily.</text>
</comment>
<dbReference type="Pfam" id="PF00939">
    <property type="entry name" value="Na_sulph_symp"/>
    <property type="match status" value="1"/>
</dbReference>
<reference evidence="7 8" key="1">
    <citation type="submission" date="2018-08" db="EMBL/GenBank/DDBJ databases">
        <authorList>
            <person name="Gonzaga-Molto A."/>
        </authorList>
    </citation>
    <scope>NUCLEOTIDE SEQUENCE [LARGE SCALE GENOMIC DNA]</scope>
    <source>
        <strain evidence="7">Acinetobacter calcoaceticus str. 2117</strain>
    </source>
</reference>
<dbReference type="EMBL" id="LS999521">
    <property type="protein sequence ID" value="VAX44135.1"/>
    <property type="molecule type" value="Genomic_DNA"/>
</dbReference>
<dbReference type="InterPro" id="IPR030676">
    <property type="entry name" value="CitT-rel"/>
</dbReference>
<evidence type="ECO:0000256" key="4">
    <source>
        <dbReference type="ARBA" id="ARBA00022989"/>
    </source>
</evidence>
<comment type="subcellular location">
    <subcellularLocation>
        <location evidence="1">Membrane</location>
        <topology evidence="1">Multi-pass membrane protein</topology>
    </subcellularLocation>
</comment>
<dbReference type="Proteomes" id="UP000294355">
    <property type="component" value="Chromosome"/>
</dbReference>
<evidence type="ECO:0000256" key="1">
    <source>
        <dbReference type="ARBA" id="ARBA00004141"/>
    </source>
</evidence>
<keyword evidence="5 6" id="KW-0472">Membrane</keyword>
<dbReference type="PANTHER" id="PTHR42826">
    <property type="entry name" value="DICARBOXYLATE TRANSPORTER 2.1, CHLOROPLASTIC"/>
    <property type="match status" value="1"/>
</dbReference>
<sequence length="54" mass="5983">MALAHYATGTSSVGFGSGYTPLDEWWKASFVMGVVNIIIFVVIGGLWWKVLGYW</sequence>
<keyword evidence="3 6" id="KW-0812">Transmembrane</keyword>
<evidence type="ECO:0000256" key="6">
    <source>
        <dbReference type="SAM" id="Phobius"/>
    </source>
</evidence>
<evidence type="ECO:0000256" key="3">
    <source>
        <dbReference type="ARBA" id="ARBA00022692"/>
    </source>
</evidence>
<evidence type="ECO:0000256" key="5">
    <source>
        <dbReference type="ARBA" id="ARBA00023136"/>
    </source>
</evidence>
<accession>A0A446ZI49</accession>
<dbReference type="GO" id="GO:0022857">
    <property type="term" value="F:transmembrane transporter activity"/>
    <property type="evidence" value="ECO:0007669"/>
    <property type="project" value="InterPro"/>
</dbReference>
<dbReference type="AlphaFoldDB" id="A0A446ZI49"/>
<feature type="transmembrane region" description="Helical" evidence="6">
    <location>
        <begin position="25"/>
        <end position="48"/>
    </location>
</feature>
<proteinExistence type="inferred from homology"/>